<evidence type="ECO:0000256" key="1">
    <source>
        <dbReference type="ARBA" id="ARBA00022670"/>
    </source>
</evidence>
<keyword evidence="3 6" id="KW-0378">Hydrolase</keyword>
<dbReference type="InterPro" id="IPR051156">
    <property type="entry name" value="Mito/Outer_Membr_Metalloprot"/>
</dbReference>
<evidence type="ECO:0000256" key="7">
    <source>
        <dbReference type="SAM" id="MobiDB-lite"/>
    </source>
</evidence>
<protein>
    <submittedName>
        <fullName evidence="10">M48 family metalloprotease</fullName>
    </submittedName>
</protein>
<evidence type="ECO:0000256" key="5">
    <source>
        <dbReference type="ARBA" id="ARBA00023049"/>
    </source>
</evidence>
<accession>A0A7C9P8X4</accession>
<dbReference type="GO" id="GO:0051603">
    <property type="term" value="P:proteolysis involved in protein catabolic process"/>
    <property type="evidence" value="ECO:0007669"/>
    <property type="project" value="TreeGrafter"/>
</dbReference>
<feature type="compositionally biased region" description="Polar residues" evidence="7">
    <location>
        <begin position="43"/>
        <end position="57"/>
    </location>
</feature>
<evidence type="ECO:0000256" key="2">
    <source>
        <dbReference type="ARBA" id="ARBA00022723"/>
    </source>
</evidence>
<dbReference type="InterPro" id="IPR001915">
    <property type="entry name" value="Peptidase_M48"/>
</dbReference>
<keyword evidence="4 6" id="KW-0862">Zinc</keyword>
<comment type="similarity">
    <text evidence="6">Belongs to the peptidase M48 family.</text>
</comment>
<dbReference type="Pfam" id="PF01435">
    <property type="entry name" value="Peptidase_M48"/>
    <property type="match status" value="1"/>
</dbReference>
<proteinExistence type="inferred from homology"/>
<feature type="region of interest" description="Disordered" evidence="7">
    <location>
        <begin position="38"/>
        <end position="62"/>
    </location>
</feature>
<name>A0A7C9P8X4_9PROT</name>
<comment type="caution">
    <text evidence="10">The sequence shown here is derived from an EMBL/GenBank/DDBJ whole genome shotgun (WGS) entry which is preliminary data.</text>
</comment>
<dbReference type="AlphaFoldDB" id="A0A7C9P8X4"/>
<dbReference type="GO" id="GO:0016020">
    <property type="term" value="C:membrane"/>
    <property type="evidence" value="ECO:0007669"/>
    <property type="project" value="TreeGrafter"/>
</dbReference>
<sequence length="309" mass="33360">MKTKLMILAISLVSFSGVAMGFDFGKLLEDRLNQELNKDKKTQPATTQPPAGSQNAAASPPATKQKMDVGQLGFALFGDYSPEEENRIGKQISGNLLGAVPLVQDDALQRYVNLVGNWVAMQAGRKNTTWHFGVLETEDINAFAAPGGYIFLTKGLYRRLNNEAELAGVLGHEIAHVTLKHHLKVLKKSSLIGALGQAASSKAKGSDQVVQNLIGNGAEIMARGLDKEAEFEADRVGIVFAARAGYDPWGLPNVLQDMAALPAKDNRTSLLYKTHPHPGDRLAELGEAVGGHLDGFEGKDLASRFYKIR</sequence>
<keyword evidence="1 6" id="KW-0645">Protease</keyword>
<feature type="domain" description="Peptidase M48" evidence="9">
    <location>
        <begin position="109"/>
        <end position="287"/>
    </location>
</feature>
<evidence type="ECO:0000259" key="9">
    <source>
        <dbReference type="Pfam" id="PF01435"/>
    </source>
</evidence>
<evidence type="ECO:0000256" key="4">
    <source>
        <dbReference type="ARBA" id="ARBA00022833"/>
    </source>
</evidence>
<comment type="cofactor">
    <cofactor evidence="6">
        <name>Zn(2+)</name>
        <dbReference type="ChEBI" id="CHEBI:29105"/>
    </cofactor>
    <text evidence="6">Binds 1 zinc ion per subunit.</text>
</comment>
<dbReference type="GO" id="GO:0046872">
    <property type="term" value="F:metal ion binding"/>
    <property type="evidence" value="ECO:0007669"/>
    <property type="project" value="UniProtKB-KW"/>
</dbReference>
<reference evidence="10 11" key="1">
    <citation type="submission" date="2019-09" db="EMBL/GenBank/DDBJ databases">
        <title>H2 Metabolism Revealed by Metagenomic Analysis in Subglacial Sediment of East Antarctica.</title>
        <authorList>
            <person name="Yang Z."/>
            <person name="Zhang Y."/>
            <person name="Lv Y."/>
            <person name="Yan W."/>
            <person name="Xiao X."/>
            <person name="Sun B."/>
            <person name="Ma H."/>
        </authorList>
    </citation>
    <scope>NUCLEOTIDE SEQUENCE [LARGE SCALE GENOMIC DNA]</scope>
    <source>
        <strain evidence="10">Bin2_2</strain>
    </source>
</reference>
<dbReference type="Proteomes" id="UP000483432">
    <property type="component" value="Unassembled WGS sequence"/>
</dbReference>
<evidence type="ECO:0000256" key="6">
    <source>
        <dbReference type="RuleBase" id="RU003983"/>
    </source>
</evidence>
<dbReference type="GO" id="GO:0004222">
    <property type="term" value="F:metalloendopeptidase activity"/>
    <property type="evidence" value="ECO:0007669"/>
    <property type="project" value="InterPro"/>
</dbReference>
<dbReference type="EMBL" id="JAAFGW010000191">
    <property type="protein sequence ID" value="NDP48995.1"/>
    <property type="molecule type" value="Genomic_DNA"/>
</dbReference>
<dbReference type="Gene3D" id="3.30.2010.10">
    <property type="entry name" value="Metalloproteases ('zincins'), catalytic domain"/>
    <property type="match status" value="1"/>
</dbReference>
<feature type="signal peptide" evidence="8">
    <location>
        <begin position="1"/>
        <end position="21"/>
    </location>
</feature>
<keyword evidence="8" id="KW-0732">Signal</keyword>
<keyword evidence="2" id="KW-0479">Metal-binding</keyword>
<dbReference type="PANTHER" id="PTHR22726">
    <property type="entry name" value="METALLOENDOPEPTIDASE OMA1"/>
    <property type="match status" value="1"/>
</dbReference>
<gene>
    <name evidence="10" type="ORF">GZ085_11555</name>
</gene>
<dbReference type="PANTHER" id="PTHR22726:SF1">
    <property type="entry name" value="METALLOENDOPEPTIDASE OMA1, MITOCHONDRIAL"/>
    <property type="match status" value="1"/>
</dbReference>
<evidence type="ECO:0000313" key="10">
    <source>
        <dbReference type="EMBL" id="NDP48995.1"/>
    </source>
</evidence>
<evidence type="ECO:0000256" key="8">
    <source>
        <dbReference type="SAM" id="SignalP"/>
    </source>
</evidence>
<keyword evidence="5 6" id="KW-0482">Metalloprotease</keyword>
<evidence type="ECO:0000313" key="11">
    <source>
        <dbReference type="Proteomes" id="UP000483432"/>
    </source>
</evidence>
<feature type="chain" id="PRO_5029015176" evidence="8">
    <location>
        <begin position="22"/>
        <end position="309"/>
    </location>
</feature>
<evidence type="ECO:0000256" key="3">
    <source>
        <dbReference type="ARBA" id="ARBA00022801"/>
    </source>
</evidence>
<organism evidence="10 11">
    <name type="scientific">Sulfuriferula multivorans</name>
    <dbReference type="NCBI Taxonomy" id="1559896"/>
    <lineage>
        <taxon>Bacteria</taxon>
        <taxon>Pseudomonadati</taxon>
        <taxon>Pseudomonadota</taxon>
        <taxon>Betaproteobacteria</taxon>
        <taxon>Nitrosomonadales</taxon>
        <taxon>Sulfuricellaceae</taxon>
        <taxon>Sulfuriferula</taxon>
    </lineage>
</organism>